<evidence type="ECO:0000313" key="3">
    <source>
        <dbReference type="EMBL" id="MRG84787.1"/>
    </source>
</evidence>
<name>A0A6G1X1B7_9BACI</name>
<dbReference type="InterPro" id="IPR036679">
    <property type="entry name" value="FlgN-like_sf"/>
</dbReference>
<organism evidence="3 4">
    <name type="scientific">Salinibacillus xinjiangensis</name>
    <dbReference type="NCBI Taxonomy" id="1229268"/>
    <lineage>
        <taxon>Bacteria</taxon>
        <taxon>Bacillati</taxon>
        <taxon>Bacillota</taxon>
        <taxon>Bacilli</taxon>
        <taxon>Bacillales</taxon>
        <taxon>Bacillaceae</taxon>
        <taxon>Salinibacillus</taxon>
    </lineage>
</organism>
<dbReference type="Pfam" id="PF05130">
    <property type="entry name" value="FlgN"/>
    <property type="match status" value="1"/>
</dbReference>
<dbReference type="SUPFAM" id="SSF140566">
    <property type="entry name" value="FlgN-like"/>
    <property type="match status" value="1"/>
</dbReference>
<evidence type="ECO:0000313" key="4">
    <source>
        <dbReference type="Proteomes" id="UP000480185"/>
    </source>
</evidence>
<keyword evidence="3" id="KW-0969">Cilium</keyword>
<dbReference type="GO" id="GO:0044780">
    <property type="term" value="P:bacterial-type flagellum assembly"/>
    <property type="evidence" value="ECO:0007669"/>
    <property type="project" value="InterPro"/>
</dbReference>
<proteinExistence type="predicted"/>
<keyword evidence="3" id="KW-0282">Flagellum</keyword>
<dbReference type="EMBL" id="WJNH01000001">
    <property type="protein sequence ID" value="MRG84787.1"/>
    <property type="molecule type" value="Genomic_DNA"/>
</dbReference>
<sequence length="163" mass="18757">MSTQAIIQAMSKLMKLHESLLKLSKEKTELLKSGDMDAFQSLLVNENKHVQAVSQLEQKRVTLTEKWFQQQGVTSQENTVSEMLKHIKDENEKEELTNIFEKFIMLMAELKQQEQLNQELTQQSLQFVELSLDLLQPSIKNLNYGDQKKGSSAPKRSVFDSKA</sequence>
<accession>A0A6G1X1B7</accession>
<keyword evidence="1" id="KW-1005">Bacterial flagellum biogenesis</keyword>
<evidence type="ECO:0000256" key="2">
    <source>
        <dbReference type="SAM" id="MobiDB-lite"/>
    </source>
</evidence>
<keyword evidence="4" id="KW-1185">Reference proteome</keyword>
<gene>
    <name evidence="3" type="ORF">GH754_00435</name>
</gene>
<dbReference type="AlphaFoldDB" id="A0A6G1X1B7"/>
<dbReference type="RefSeq" id="WP_153726765.1">
    <property type="nucleotide sequence ID" value="NZ_WJNH01000001.1"/>
</dbReference>
<dbReference type="InterPro" id="IPR007809">
    <property type="entry name" value="FlgN-like"/>
</dbReference>
<evidence type="ECO:0000256" key="1">
    <source>
        <dbReference type="ARBA" id="ARBA00022795"/>
    </source>
</evidence>
<dbReference type="OrthoDB" id="2381500at2"/>
<feature type="region of interest" description="Disordered" evidence="2">
    <location>
        <begin position="143"/>
        <end position="163"/>
    </location>
</feature>
<dbReference type="Proteomes" id="UP000480185">
    <property type="component" value="Unassembled WGS sequence"/>
</dbReference>
<dbReference type="Gene3D" id="1.20.58.300">
    <property type="entry name" value="FlgN-like"/>
    <property type="match status" value="1"/>
</dbReference>
<reference evidence="3 4" key="1">
    <citation type="submission" date="2019-11" db="EMBL/GenBank/DDBJ databases">
        <authorList>
            <person name="Li J."/>
        </authorList>
    </citation>
    <scope>NUCLEOTIDE SEQUENCE [LARGE SCALE GENOMIC DNA]</scope>
    <source>
        <strain evidence="3 4">J4</strain>
    </source>
</reference>
<comment type="caution">
    <text evidence="3">The sequence shown here is derived from an EMBL/GenBank/DDBJ whole genome shotgun (WGS) entry which is preliminary data.</text>
</comment>
<keyword evidence="3" id="KW-0966">Cell projection</keyword>
<protein>
    <submittedName>
        <fullName evidence="3">Flagellar protein FlgN</fullName>
    </submittedName>
</protein>